<dbReference type="InterPro" id="IPR019888">
    <property type="entry name" value="Tscrpt_reg_AsnC-like"/>
</dbReference>
<dbReference type="Proteomes" id="UP000244173">
    <property type="component" value="Chromosome"/>
</dbReference>
<dbReference type="SMART" id="SM00344">
    <property type="entry name" value="HTH_ASNC"/>
    <property type="match status" value="1"/>
</dbReference>
<dbReference type="STRING" id="1122240.GCA_000620105_01491"/>
<keyword evidence="4" id="KW-0804">Transcription</keyword>
<organism evidence="6 7">
    <name type="scientific">Microvirgula aerodenitrificans</name>
    <dbReference type="NCBI Taxonomy" id="57480"/>
    <lineage>
        <taxon>Bacteria</taxon>
        <taxon>Pseudomonadati</taxon>
        <taxon>Pseudomonadota</taxon>
        <taxon>Betaproteobacteria</taxon>
        <taxon>Neisseriales</taxon>
        <taxon>Aquaspirillaceae</taxon>
        <taxon>Microvirgula</taxon>
    </lineage>
</organism>
<protein>
    <submittedName>
        <fullName evidence="6">Leucine-responsive transcriptional regulator</fullName>
    </submittedName>
</protein>
<dbReference type="PROSITE" id="PS50956">
    <property type="entry name" value="HTH_ASNC_2"/>
    <property type="match status" value="1"/>
</dbReference>
<reference evidence="6 7" key="1">
    <citation type="submission" date="2018-04" db="EMBL/GenBank/DDBJ databases">
        <title>Denitrifier Microvirgula.</title>
        <authorList>
            <person name="Anderson E."/>
            <person name="Jang J."/>
            <person name="Ishii S."/>
        </authorList>
    </citation>
    <scope>NUCLEOTIDE SEQUENCE [LARGE SCALE GENOMIC DNA]</scope>
    <source>
        <strain evidence="6 7">BE2.4</strain>
    </source>
</reference>
<dbReference type="CDD" id="cd00090">
    <property type="entry name" value="HTH_ARSR"/>
    <property type="match status" value="1"/>
</dbReference>
<dbReference type="InterPro" id="IPR019887">
    <property type="entry name" value="Tscrpt_reg_AsnC/Lrp_C"/>
</dbReference>
<evidence type="ECO:0000256" key="1">
    <source>
        <dbReference type="ARBA" id="ARBA00023015"/>
    </source>
</evidence>
<feature type="domain" description="HTH asnC-type" evidence="5">
    <location>
        <begin position="10"/>
        <end position="73"/>
    </location>
</feature>
<dbReference type="GO" id="GO:0006355">
    <property type="term" value="P:regulation of DNA-templated transcription"/>
    <property type="evidence" value="ECO:0007669"/>
    <property type="project" value="UniProtKB-ARBA"/>
</dbReference>
<name>A0A2S0PCB6_9NEIS</name>
<evidence type="ECO:0000256" key="2">
    <source>
        <dbReference type="ARBA" id="ARBA00023125"/>
    </source>
</evidence>
<dbReference type="SUPFAM" id="SSF54909">
    <property type="entry name" value="Dimeric alpha+beta barrel"/>
    <property type="match status" value="1"/>
</dbReference>
<dbReference type="InterPro" id="IPR011991">
    <property type="entry name" value="ArsR-like_HTH"/>
</dbReference>
<dbReference type="EMBL" id="CP028519">
    <property type="protein sequence ID" value="AVY95029.1"/>
    <property type="molecule type" value="Genomic_DNA"/>
</dbReference>
<keyword evidence="3" id="KW-0010">Activator</keyword>
<evidence type="ECO:0000256" key="3">
    <source>
        <dbReference type="ARBA" id="ARBA00023159"/>
    </source>
</evidence>
<dbReference type="PRINTS" id="PR00033">
    <property type="entry name" value="HTHASNC"/>
</dbReference>
<dbReference type="GO" id="GO:0043200">
    <property type="term" value="P:response to amino acid"/>
    <property type="evidence" value="ECO:0007669"/>
    <property type="project" value="TreeGrafter"/>
</dbReference>
<dbReference type="Gene3D" id="3.30.70.920">
    <property type="match status" value="1"/>
</dbReference>
<accession>A0A2S0PCB6</accession>
<dbReference type="InterPro" id="IPR011008">
    <property type="entry name" value="Dimeric_a/b-barrel"/>
</dbReference>
<dbReference type="Gene3D" id="1.10.10.10">
    <property type="entry name" value="Winged helix-like DNA-binding domain superfamily/Winged helix DNA-binding domain"/>
    <property type="match status" value="1"/>
</dbReference>
<dbReference type="SUPFAM" id="SSF46785">
    <property type="entry name" value="Winged helix' DNA-binding domain"/>
    <property type="match status" value="1"/>
</dbReference>
<dbReference type="InterPro" id="IPR000485">
    <property type="entry name" value="AsnC-type_HTH_dom"/>
</dbReference>
<dbReference type="InterPro" id="IPR036390">
    <property type="entry name" value="WH_DNA-bd_sf"/>
</dbReference>
<dbReference type="InterPro" id="IPR036388">
    <property type="entry name" value="WH-like_DNA-bd_sf"/>
</dbReference>
<keyword evidence="7" id="KW-1185">Reference proteome</keyword>
<dbReference type="OrthoDB" id="8526125at2"/>
<sequence>MKRSKPRKTLDLIDRKILALLQDNAKISNVDLAEQVHLSPTPCLERVKRLESDGYIRKYAAHLNPQVLDAGMLVYLEVSLQNTTSEILEEFNSAVQGIPQILECHMVAGGFDYLLKIRVRDIHEFRDMLGEMLSHLPYVRETHTYVVMEEVKESSQIPLRP</sequence>
<dbReference type="KEGG" id="maer:DAI18_13985"/>
<dbReference type="Pfam" id="PF13412">
    <property type="entry name" value="HTH_24"/>
    <property type="match status" value="1"/>
</dbReference>
<dbReference type="GO" id="GO:0005829">
    <property type="term" value="C:cytosol"/>
    <property type="evidence" value="ECO:0007669"/>
    <property type="project" value="TreeGrafter"/>
</dbReference>
<dbReference type="PANTHER" id="PTHR30154:SF0">
    <property type="entry name" value="LEUCINE-RESPONSIVE REGULATORY PROTEIN"/>
    <property type="match status" value="1"/>
</dbReference>
<dbReference type="AlphaFoldDB" id="A0A2S0PCB6"/>
<proteinExistence type="predicted"/>
<evidence type="ECO:0000313" key="7">
    <source>
        <dbReference type="Proteomes" id="UP000244173"/>
    </source>
</evidence>
<dbReference type="PANTHER" id="PTHR30154">
    <property type="entry name" value="LEUCINE-RESPONSIVE REGULATORY PROTEIN"/>
    <property type="match status" value="1"/>
</dbReference>
<keyword evidence="2" id="KW-0238">DNA-binding</keyword>
<evidence type="ECO:0000259" key="5">
    <source>
        <dbReference type="PROSITE" id="PS50956"/>
    </source>
</evidence>
<keyword evidence="1" id="KW-0805">Transcription regulation</keyword>
<dbReference type="RefSeq" id="WP_028498832.1">
    <property type="nucleotide sequence ID" value="NZ_CALFSO010000149.1"/>
</dbReference>
<evidence type="ECO:0000313" key="6">
    <source>
        <dbReference type="EMBL" id="AVY95029.1"/>
    </source>
</evidence>
<dbReference type="GO" id="GO:0043565">
    <property type="term" value="F:sequence-specific DNA binding"/>
    <property type="evidence" value="ECO:0007669"/>
    <property type="project" value="InterPro"/>
</dbReference>
<gene>
    <name evidence="6" type="ORF">DAI18_13985</name>
</gene>
<dbReference type="Pfam" id="PF01037">
    <property type="entry name" value="AsnC_trans_reg"/>
    <property type="match status" value="1"/>
</dbReference>
<evidence type="ECO:0000256" key="4">
    <source>
        <dbReference type="ARBA" id="ARBA00023163"/>
    </source>
</evidence>